<keyword evidence="2" id="KW-1185">Reference proteome</keyword>
<reference evidence="1 2" key="1">
    <citation type="submission" date="2024-08" db="EMBL/GenBank/DDBJ databases">
        <title>Gnathostoma spinigerum genome.</title>
        <authorList>
            <person name="Gonzalez-Bertolin B."/>
            <person name="Monzon S."/>
            <person name="Zaballos A."/>
            <person name="Jimenez P."/>
            <person name="Dekumyoy P."/>
            <person name="Varona S."/>
            <person name="Cuesta I."/>
            <person name="Sumanam S."/>
            <person name="Adisakwattana P."/>
            <person name="Gasser R.B."/>
            <person name="Hernandez-Gonzalez A."/>
            <person name="Young N.D."/>
            <person name="Perteguer M.J."/>
        </authorList>
    </citation>
    <scope>NUCLEOTIDE SEQUENCE [LARGE SCALE GENOMIC DNA]</scope>
    <source>
        <strain evidence="1">AL3</strain>
        <tissue evidence="1">Liver</tissue>
    </source>
</reference>
<accession>A0ABD6EAR5</accession>
<evidence type="ECO:0000313" key="1">
    <source>
        <dbReference type="EMBL" id="MFH4977144.1"/>
    </source>
</evidence>
<proteinExistence type="predicted"/>
<protein>
    <submittedName>
        <fullName evidence="1">Uncharacterized protein</fullName>
    </submittedName>
</protein>
<sequence>MIYAMEGKFGKSRINCDLSVLMLPGTNIFHINPCFIIMDNEVIALFILKALTTQKLPISPRKNRGNCL</sequence>
<organism evidence="1 2">
    <name type="scientific">Gnathostoma spinigerum</name>
    <dbReference type="NCBI Taxonomy" id="75299"/>
    <lineage>
        <taxon>Eukaryota</taxon>
        <taxon>Metazoa</taxon>
        <taxon>Ecdysozoa</taxon>
        <taxon>Nematoda</taxon>
        <taxon>Chromadorea</taxon>
        <taxon>Rhabditida</taxon>
        <taxon>Spirurina</taxon>
        <taxon>Gnathostomatomorpha</taxon>
        <taxon>Gnathostomatoidea</taxon>
        <taxon>Gnathostomatidae</taxon>
        <taxon>Gnathostoma</taxon>
    </lineage>
</organism>
<dbReference type="Proteomes" id="UP001608902">
    <property type="component" value="Unassembled WGS sequence"/>
</dbReference>
<evidence type="ECO:0000313" key="2">
    <source>
        <dbReference type="Proteomes" id="UP001608902"/>
    </source>
</evidence>
<dbReference type="EMBL" id="JBGFUD010002086">
    <property type="protein sequence ID" value="MFH4977144.1"/>
    <property type="molecule type" value="Genomic_DNA"/>
</dbReference>
<gene>
    <name evidence="1" type="ORF">AB6A40_003853</name>
</gene>
<name>A0ABD6EAR5_9BILA</name>
<dbReference type="AlphaFoldDB" id="A0ABD6EAR5"/>
<comment type="caution">
    <text evidence="1">The sequence shown here is derived from an EMBL/GenBank/DDBJ whole genome shotgun (WGS) entry which is preliminary data.</text>
</comment>